<dbReference type="STRING" id="1618443.UV73_C0002G0115"/>
<dbReference type="InterPro" id="IPR005883">
    <property type="entry name" value="PilM"/>
</dbReference>
<protein>
    <submittedName>
        <fullName evidence="2">Type IV pilus biogenesis protein PilM, type IV pilus assembly protein PilM</fullName>
    </submittedName>
</protein>
<name>A0A0G1FTP9_9BACT</name>
<feature type="domain" description="SHS2" evidence="1">
    <location>
        <begin position="5"/>
        <end position="170"/>
    </location>
</feature>
<dbReference type="Gene3D" id="3.30.420.40">
    <property type="match status" value="2"/>
</dbReference>
<accession>A0A0G1FTP9</accession>
<proteinExistence type="predicted"/>
<dbReference type="InterPro" id="IPR050696">
    <property type="entry name" value="FtsA/MreB"/>
</dbReference>
<dbReference type="SMART" id="SM00842">
    <property type="entry name" value="FtsA"/>
    <property type="match status" value="1"/>
</dbReference>
<sequence length="341" mass="37658">MAKILLGLDIGSHTIKAVQLSRSKNNVSLLSAGYILTPKVEIDMVGRTDEQIMAKAINQLVSDMKVNSADVAASLPSYKVITQVIEIPEMNEKEIEQSIQWEAEQYIPLPLSKVKLDYSVIGKSESNSKLKIILVAAPITLIEKYMRIINLAGLNPVALETEIISSARSVVHSLPTLPNLLLVSIGSNNTDIALIRNHLMIFTRTYPLGGNTLTRAISEELGFDFAQAEEYKNTYGMDESKLEGKIYKIVTPFFNNIFTEMEKNIAYFKEEYPKEELMTVVILGGTAKMPGLMLSTTKNIGINSQISNPFINIQANEEILNSLTADSPIYTTAVGLALKEL</sequence>
<dbReference type="InterPro" id="IPR043129">
    <property type="entry name" value="ATPase_NBD"/>
</dbReference>
<dbReference type="PANTHER" id="PTHR32432:SF3">
    <property type="entry name" value="ETHANOLAMINE UTILIZATION PROTEIN EUTJ"/>
    <property type="match status" value="1"/>
</dbReference>
<organism evidence="2 3">
    <name type="scientific">Candidatus Gottesmanbacteria bacterium GW2011_GWA2_43_14</name>
    <dbReference type="NCBI Taxonomy" id="1618443"/>
    <lineage>
        <taxon>Bacteria</taxon>
        <taxon>Candidatus Gottesmaniibacteriota</taxon>
    </lineage>
</organism>
<dbReference type="CDD" id="cd24049">
    <property type="entry name" value="ASKHA_NBD_PilM"/>
    <property type="match status" value="1"/>
</dbReference>
<reference evidence="2 3" key="1">
    <citation type="journal article" date="2015" name="Nature">
        <title>rRNA introns, odd ribosomes, and small enigmatic genomes across a large radiation of phyla.</title>
        <authorList>
            <person name="Brown C.T."/>
            <person name="Hug L.A."/>
            <person name="Thomas B.C."/>
            <person name="Sharon I."/>
            <person name="Castelle C.J."/>
            <person name="Singh A."/>
            <person name="Wilkins M.J."/>
            <person name="Williams K.H."/>
            <person name="Banfield J.F."/>
        </authorList>
    </citation>
    <scope>NUCLEOTIDE SEQUENCE [LARGE SCALE GENOMIC DNA]</scope>
</reference>
<dbReference type="Pfam" id="PF11104">
    <property type="entry name" value="PilM_2"/>
    <property type="match status" value="1"/>
</dbReference>
<evidence type="ECO:0000313" key="3">
    <source>
        <dbReference type="Proteomes" id="UP000034894"/>
    </source>
</evidence>
<dbReference type="PANTHER" id="PTHR32432">
    <property type="entry name" value="CELL DIVISION PROTEIN FTSA-RELATED"/>
    <property type="match status" value="1"/>
</dbReference>
<dbReference type="EMBL" id="LCFP01000002">
    <property type="protein sequence ID" value="KKS98401.1"/>
    <property type="molecule type" value="Genomic_DNA"/>
</dbReference>
<gene>
    <name evidence="2" type="primary">pilM</name>
    <name evidence="2" type="ORF">UV73_C0002G0115</name>
</gene>
<evidence type="ECO:0000259" key="1">
    <source>
        <dbReference type="SMART" id="SM00842"/>
    </source>
</evidence>
<dbReference type="PIRSF" id="PIRSF019169">
    <property type="entry name" value="PilM"/>
    <property type="match status" value="1"/>
</dbReference>
<dbReference type="InterPro" id="IPR003494">
    <property type="entry name" value="SHS2_FtsA"/>
</dbReference>
<comment type="caution">
    <text evidence="2">The sequence shown here is derived from an EMBL/GenBank/DDBJ whole genome shotgun (WGS) entry which is preliminary data.</text>
</comment>
<dbReference type="GO" id="GO:0051301">
    <property type="term" value="P:cell division"/>
    <property type="evidence" value="ECO:0007669"/>
    <property type="project" value="InterPro"/>
</dbReference>
<evidence type="ECO:0000313" key="2">
    <source>
        <dbReference type="EMBL" id="KKS98401.1"/>
    </source>
</evidence>
<dbReference type="NCBIfam" id="TIGR01175">
    <property type="entry name" value="pilM"/>
    <property type="match status" value="1"/>
</dbReference>
<dbReference type="Gene3D" id="3.30.1490.300">
    <property type="match status" value="1"/>
</dbReference>
<dbReference type="Proteomes" id="UP000034894">
    <property type="component" value="Unassembled WGS sequence"/>
</dbReference>
<dbReference type="SUPFAM" id="SSF53067">
    <property type="entry name" value="Actin-like ATPase domain"/>
    <property type="match status" value="2"/>
</dbReference>
<dbReference type="AlphaFoldDB" id="A0A0G1FTP9"/>